<accession>A0A418Y9U9</accession>
<evidence type="ECO:0000313" key="1">
    <source>
        <dbReference type="EMBL" id="RJG38278.1"/>
    </source>
</evidence>
<reference evidence="1 2" key="2">
    <citation type="submission" date="2019-01" db="EMBL/GenBank/DDBJ databases">
        <title>Motilimonas pumilus sp. nov., isolated from the gut of sea cucumber (Apostichopus japonicus).</title>
        <authorList>
            <person name="Wang F.-Q."/>
            <person name="Ren L.-H."/>
            <person name="Lin Y.-W."/>
            <person name="Sun G.-H."/>
            <person name="Du Z.-J."/>
            <person name="Zhao J.-X."/>
            <person name="Liu X.-J."/>
            <person name="Liu L.-J."/>
        </authorList>
    </citation>
    <scope>NUCLEOTIDE SEQUENCE [LARGE SCALE GENOMIC DNA]</scope>
    <source>
        <strain evidence="1 2">PLHSC7-2</strain>
    </source>
</reference>
<dbReference type="Proteomes" id="UP000283255">
    <property type="component" value="Unassembled WGS sequence"/>
</dbReference>
<organism evidence="1 2">
    <name type="scientific">Motilimonas pumila</name>
    <dbReference type="NCBI Taxonomy" id="2303987"/>
    <lineage>
        <taxon>Bacteria</taxon>
        <taxon>Pseudomonadati</taxon>
        <taxon>Pseudomonadota</taxon>
        <taxon>Gammaproteobacteria</taxon>
        <taxon>Alteromonadales</taxon>
        <taxon>Alteromonadales genera incertae sedis</taxon>
        <taxon>Motilimonas</taxon>
    </lineage>
</organism>
<keyword evidence="2" id="KW-1185">Reference proteome</keyword>
<dbReference type="EMBL" id="QZCH01000042">
    <property type="protein sequence ID" value="RJG38278.1"/>
    <property type="molecule type" value="Genomic_DNA"/>
</dbReference>
<sequence length="90" mass="9931">MILTTLSLQAHPGRTASDGCHYCRTNCSYWGEVAKARHCHSGNSVEPDFPMPNNSNDINEVPLSQDSTIDLPSAFNEEEILLSPRQQDNG</sequence>
<dbReference type="AlphaFoldDB" id="A0A418Y9U9"/>
<name>A0A418Y9U9_9GAMM</name>
<proteinExistence type="predicted"/>
<protein>
    <submittedName>
        <fullName evidence="1">Uncharacterized protein</fullName>
    </submittedName>
</protein>
<evidence type="ECO:0000313" key="2">
    <source>
        <dbReference type="Proteomes" id="UP000283255"/>
    </source>
</evidence>
<reference evidence="1 2" key="1">
    <citation type="submission" date="2018-09" db="EMBL/GenBank/DDBJ databases">
        <authorList>
            <person name="Wang F."/>
        </authorList>
    </citation>
    <scope>NUCLEOTIDE SEQUENCE [LARGE SCALE GENOMIC DNA]</scope>
    <source>
        <strain evidence="1 2">PLHSC7-2</strain>
    </source>
</reference>
<gene>
    <name evidence="1" type="ORF">D1Z90_19200</name>
</gene>
<comment type="caution">
    <text evidence="1">The sequence shown here is derived from an EMBL/GenBank/DDBJ whole genome shotgun (WGS) entry which is preliminary data.</text>
</comment>